<evidence type="ECO:0000313" key="4">
    <source>
        <dbReference type="EMBL" id="MCI5755209.1"/>
    </source>
</evidence>
<keyword evidence="2" id="KW-0472">Membrane</keyword>
<dbReference type="Pfam" id="PF01464">
    <property type="entry name" value="SLT"/>
    <property type="match status" value="1"/>
</dbReference>
<dbReference type="PANTHER" id="PTHR37423:SF2">
    <property type="entry name" value="MEMBRANE-BOUND LYTIC MUREIN TRANSGLYCOSYLASE C"/>
    <property type="match status" value="1"/>
</dbReference>
<accession>A0AAE3FGS1</accession>
<proteinExistence type="inferred from homology"/>
<evidence type="ECO:0000256" key="1">
    <source>
        <dbReference type="ARBA" id="ARBA00007734"/>
    </source>
</evidence>
<dbReference type="Gene3D" id="1.10.530.10">
    <property type="match status" value="1"/>
</dbReference>
<evidence type="ECO:0000256" key="2">
    <source>
        <dbReference type="SAM" id="Phobius"/>
    </source>
</evidence>
<reference evidence="4 5" key="1">
    <citation type="submission" date="2022-03" db="EMBL/GenBank/DDBJ databases">
        <title>Metagenome-assembled genomes from swine fecal metagenomes.</title>
        <authorList>
            <person name="Holman D.B."/>
            <person name="Kommadath A."/>
        </authorList>
    </citation>
    <scope>NUCLEOTIDE SEQUENCE [LARGE SCALE GENOMIC DNA]</scope>
    <source>
        <strain evidence="4">SUG147</strain>
    </source>
</reference>
<protein>
    <submittedName>
        <fullName evidence="4">Lytic transglycosylase domain-containing protein</fullName>
    </submittedName>
</protein>
<name>A0AAE3FGS1_9BACT</name>
<organism evidence="4 5">
    <name type="scientific">Candidatus Colimorpha enterica</name>
    <dbReference type="NCBI Taxonomy" id="3083063"/>
    <lineage>
        <taxon>Bacteria</taxon>
        <taxon>Pseudomonadati</taxon>
        <taxon>Bacteroidota</taxon>
        <taxon>Bacteroidia</taxon>
        <taxon>Bacteroidales</taxon>
        <taxon>Candidatus Colimorpha</taxon>
    </lineage>
</organism>
<dbReference type="SUPFAM" id="SSF53955">
    <property type="entry name" value="Lysozyme-like"/>
    <property type="match status" value="1"/>
</dbReference>
<dbReference type="EMBL" id="JALEMU010000047">
    <property type="protein sequence ID" value="MCI5755209.1"/>
    <property type="molecule type" value="Genomic_DNA"/>
</dbReference>
<dbReference type="InterPro" id="IPR008258">
    <property type="entry name" value="Transglycosylase_SLT_dom_1"/>
</dbReference>
<dbReference type="InterPro" id="IPR023346">
    <property type="entry name" value="Lysozyme-like_dom_sf"/>
</dbReference>
<evidence type="ECO:0000313" key="5">
    <source>
        <dbReference type="Proteomes" id="UP001139365"/>
    </source>
</evidence>
<evidence type="ECO:0000259" key="3">
    <source>
        <dbReference type="Pfam" id="PF01464"/>
    </source>
</evidence>
<keyword evidence="2" id="KW-0812">Transmembrane</keyword>
<dbReference type="PANTHER" id="PTHR37423">
    <property type="entry name" value="SOLUBLE LYTIC MUREIN TRANSGLYCOSYLASE-RELATED"/>
    <property type="match status" value="1"/>
</dbReference>
<dbReference type="AlphaFoldDB" id="A0AAE3FGS1"/>
<feature type="transmembrane region" description="Helical" evidence="2">
    <location>
        <begin position="12"/>
        <end position="35"/>
    </location>
</feature>
<dbReference type="CDD" id="cd16896">
    <property type="entry name" value="LT_Slt70-like"/>
    <property type="match status" value="1"/>
</dbReference>
<dbReference type="Proteomes" id="UP001139365">
    <property type="component" value="Unassembled WGS sequence"/>
</dbReference>
<feature type="domain" description="Transglycosylase SLT" evidence="3">
    <location>
        <begin position="53"/>
        <end position="154"/>
    </location>
</feature>
<sequence>MLRRCRGRVKILPFALAVTVITAAFFGASAALSFIDRRLHPIRYSVYVGYYSGLYGVPEEIVYAVILTESRFQRDAVSRAGACGLMQLMPATYEAVAYELDRIPDEIMIFDPGTNICCGVYLLSKLYEKYGCWETAFAAYNAGEAAVDLWLSDDRYSGSGRLTHIPYSETAGYVKKVRCAAESYKKIYGFGNGPGQNTGEGQ</sequence>
<keyword evidence="2" id="KW-1133">Transmembrane helix</keyword>
<gene>
    <name evidence="4" type="ORF">MR241_02810</name>
</gene>
<comment type="similarity">
    <text evidence="1">Belongs to the transglycosylase Slt family.</text>
</comment>
<comment type="caution">
    <text evidence="4">The sequence shown here is derived from an EMBL/GenBank/DDBJ whole genome shotgun (WGS) entry which is preliminary data.</text>
</comment>